<organism evidence="2 3">
    <name type="scientific">Sphagnum jensenii</name>
    <dbReference type="NCBI Taxonomy" id="128206"/>
    <lineage>
        <taxon>Eukaryota</taxon>
        <taxon>Viridiplantae</taxon>
        <taxon>Streptophyta</taxon>
        <taxon>Embryophyta</taxon>
        <taxon>Bryophyta</taxon>
        <taxon>Sphagnophytina</taxon>
        <taxon>Sphagnopsida</taxon>
        <taxon>Sphagnales</taxon>
        <taxon>Sphagnaceae</taxon>
        <taxon>Sphagnum</taxon>
    </lineage>
</organism>
<feature type="region of interest" description="Disordered" evidence="1">
    <location>
        <begin position="1"/>
        <end position="33"/>
    </location>
</feature>
<keyword evidence="3" id="KW-1185">Reference proteome</keyword>
<sequence length="80" mass="7817">MRLEGSGGRPAGKGGGGGGGGGALIGAKGGKDSGGKCIEAEEELNMAVEANESLVYQANHGLVSHSNGSVMRWTSNCGIA</sequence>
<name>A0ABP0VHX3_9BRYO</name>
<reference evidence="2" key="1">
    <citation type="submission" date="2024-02" db="EMBL/GenBank/DDBJ databases">
        <authorList>
            <consortium name="ELIXIR-Norway"/>
            <consortium name="Elixir Norway"/>
        </authorList>
    </citation>
    <scope>NUCLEOTIDE SEQUENCE</scope>
</reference>
<evidence type="ECO:0000313" key="3">
    <source>
        <dbReference type="Proteomes" id="UP001497444"/>
    </source>
</evidence>
<feature type="compositionally biased region" description="Gly residues" evidence="1">
    <location>
        <begin position="1"/>
        <end position="28"/>
    </location>
</feature>
<proteinExistence type="predicted"/>
<comment type="caution">
    <text evidence="2">The sequence shown here is derived from an EMBL/GenBank/DDBJ whole genome shotgun (WGS) entry which is preliminary data.</text>
</comment>
<gene>
    <name evidence="2" type="ORF">CSSPJE1EN1_LOCUS29407</name>
</gene>
<evidence type="ECO:0000313" key="2">
    <source>
        <dbReference type="EMBL" id="CAK9254029.1"/>
    </source>
</evidence>
<protein>
    <submittedName>
        <fullName evidence="2">Uncharacterized protein</fullName>
    </submittedName>
</protein>
<accession>A0ABP0VHX3</accession>
<evidence type="ECO:0000256" key="1">
    <source>
        <dbReference type="SAM" id="MobiDB-lite"/>
    </source>
</evidence>
<dbReference type="EMBL" id="CAXAQS010000966">
    <property type="protein sequence ID" value="CAK9254029.1"/>
    <property type="molecule type" value="Genomic_DNA"/>
</dbReference>
<dbReference type="Proteomes" id="UP001497444">
    <property type="component" value="Unassembled WGS sequence"/>
</dbReference>